<name>A0A183B993_9TREM</name>
<protein>
    <submittedName>
        <fullName evidence="1">Polyprotein</fullName>
    </submittedName>
</protein>
<reference evidence="1" key="1">
    <citation type="submission" date="2016-06" db="UniProtKB">
        <authorList>
            <consortium name="WormBaseParasite"/>
        </authorList>
    </citation>
    <scope>IDENTIFICATION</scope>
</reference>
<accession>A0A183B993</accession>
<organism evidence="1">
    <name type="scientific">Echinostoma caproni</name>
    <dbReference type="NCBI Taxonomy" id="27848"/>
    <lineage>
        <taxon>Eukaryota</taxon>
        <taxon>Metazoa</taxon>
        <taxon>Spiralia</taxon>
        <taxon>Lophotrochozoa</taxon>
        <taxon>Platyhelminthes</taxon>
        <taxon>Trematoda</taxon>
        <taxon>Digenea</taxon>
        <taxon>Plagiorchiida</taxon>
        <taxon>Echinostomata</taxon>
        <taxon>Echinostomatoidea</taxon>
        <taxon>Echinostomatidae</taxon>
        <taxon>Echinostoma</taxon>
    </lineage>
</organism>
<sequence length="50" mass="5783">LVGRAENLFGNPWYDVGLVKRGVCCFYWYNRVSDKLFFGLVLTGLLEKPK</sequence>
<proteinExistence type="predicted"/>
<dbReference type="AlphaFoldDB" id="A0A183B993"/>
<evidence type="ECO:0000313" key="1">
    <source>
        <dbReference type="WBParaSite" id="ECPE_0001581801-mRNA-1"/>
    </source>
</evidence>
<dbReference type="WBParaSite" id="ECPE_0001581801-mRNA-1">
    <property type="protein sequence ID" value="ECPE_0001581801-mRNA-1"/>
    <property type="gene ID" value="ECPE_0001581801"/>
</dbReference>